<dbReference type="Gramene" id="ERM96470">
    <property type="protein sequence ID" value="ERM96470"/>
    <property type="gene ID" value="AMTR_s00001p00257110"/>
</dbReference>
<dbReference type="GO" id="GO:0051082">
    <property type="term" value="F:unfolded protein binding"/>
    <property type="evidence" value="ECO:0000318"/>
    <property type="project" value="GO_Central"/>
</dbReference>
<dbReference type="GO" id="GO:0005524">
    <property type="term" value="F:ATP binding"/>
    <property type="evidence" value="ECO:0007669"/>
    <property type="project" value="UniProtKB-KW"/>
</dbReference>
<dbReference type="Pfam" id="PF00069">
    <property type="entry name" value="Pkinase"/>
    <property type="match status" value="1"/>
</dbReference>
<sequence>MTAAVSSAAACCGSSGWQAPEQLLYGRQTKAIDIFSLGCILYFCMTKGRHPFGEPLERDLNISNGKIDLRLVDCIPEADDLLSRMLAHDLTMRPTAQEVLLHPLFWTDEWRLQFLKETSDRIESAHEKSNLVVAIEEIHLTARHKRWDKKLGAAFISNVKSGPRRYNFHSICDLIRVIRNYSIHYNQLPINIQKLLGPLPSGFYGYFASRFPNLLMEIHKIVYQYHREEEWYENFVERMRRANGRF</sequence>
<dbReference type="InterPro" id="IPR038357">
    <property type="entry name" value="KEN_sf"/>
</dbReference>
<dbReference type="Proteomes" id="UP000017836">
    <property type="component" value="Unassembled WGS sequence"/>
</dbReference>
<dbReference type="InterPro" id="IPR010513">
    <property type="entry name" value="KEN_dom"/>
</dbReference>
<dbReference type="InterPro" id="IPR045133">
    <property type="entry name" value="IRE1/2-like"/>
</dbReference>
<dbReference type="GO" id="GO:0070059">
    <property type="term" value="P:intrinsic apoptotic signaling pathway in response to endoplasmic reticulum stress"/>
    <property type="evidence" value="ECO:0000318"/>
    <property type="project" value="GO_Central"/>
</dbReference>
<dbReference type="EMBL" id="KI397142">
    <property type="protein sequence ID" value="ERM96470.1"/>
    <property type="molecule type" value="Genomic_DNA"/>
</dbReference>
<protein>
    <recommendedName>
        <fullName evidence="8">Protein kinase domain-containing protein</fullName>
    </recommendedName>
</protein>
<evidence type="ECO:0000256" key="2">
    <source>
        <dbReference type="ARBA" id="ARBA00022741"/>
    </source>
</evidence>
<keyword evidence="3" id="KW-0067">ATP-binding</keyword>
<dbReference type="STRING" id="13333.W1NMH0"/>
<dbReference type="SUPFAM" id="SSF56112">
    <property type="entry name" value="Protein kinase-like (PK-like)"/>
    <property type="match status" value="1"/>
</dbReference>
<dbReference type="GO" id="GO:0006397">
    <property type="term" value="P:mRNA processing"/>
    <property type="evidence" value="ECO:0007669"/>
    <property type="project" value="InterPro"/>
</dbReference>
<dbReference type="SMART" id="SM00580">
    <property type="entry name" value="PUG"/>
    <property type="match status" value="1"/>
</dbReference>
<dbReference type="AlphaFoldDB" id="W1NMH0"/>
<dbReference type="InterPro" id="IPR011009">
    <property type="entry name" value="Kinase-like_dom_sf"/>
</dbReference>
<dbReference type="GO" id="GO:0005783">
    <property type="term" value="C:endoplasmic reticulum"/>
    <property type="evidence" value="ECO:0000318"/>
    <property type="project" value="GO_Central"/>
</dbReference>
<evidence type="ECO:0000256" key="1">
    <source>
        <dbReference type="ARBA" id="ARBA00022729"/>
    </source>
</evidence>
<dbReference type="PROSITE" id="PS50011">
    <property type="entry name" value="PROTEIN_KINASE_DOM"/>
    <property type="match status" value="1"/>
</dbReference>
<dbReference type="GO" id="GO:0004674">
    <property type="term" value="F:protein serine/threonine kinase activity"/>
    <property type="evidence" value="ECO:0000318"/>
    <property type="project" value="GO_Central"/>
</dbReference>
<keyword evidence="1" id="KW-0732">Signal</keyword>
<organism evidence="6 7">
    <name type="scientific">Amborella trichopoda</name>
    <dbReference type="NCBI Taxonomy" id="13333"/>
    <lineage>
        <taxon>Eukaryota</taxon>
        <taxon>Viridiplantae</taxon>
        <taxon>Streptophyta</taxon>
        <taxon>Embryophyta</taxon>
        <taxon>Tracheophyta</taxon>
        <taxon>Spermatophyta</taxon>
        <taxon>Magnoliopsida</taxon>
        <taxon>Amborellales</taxon>
        <taxon>Amborellaceae</taxon>
        <taxon>Amborella</taxon>
    </lineage>
</organism>
<evidence type="ECO:0000256" key="3">
    <source>
        <dbReference type="ARBA" id="ARBA00022840"/>
    </source>
</evidence>
<dbReference type="OMA" id="IGEPSHY"/>
<name>W1NMH0_AMBTC</name>
<dbReference type="InterPro" id="IPR000719">
    <property type="entry name" value="Prot_kinase_dom"/>
</dbReference>
<feature type="domain" description="KEN" evidence="5">
    <location>
        <begin position="108"/>
        <end position="238"/>
    </location>
</feature>
<dbReference type="Gene3D" id="1.20.1440.180">
    <property type="entry name" value="KEN domain"/>
    <property type="match status" value="1"/>
</dbReference>
<feature type="domain" description="Protein kinase" evidence="4">
    <location>
        <begin position="1"/>
        <end position="105"/>
    </location>
</feature>
<evidence type="ECO:0000259" key="4">
    <source>
        <dbReference type="PROSITE" id="PS50011"/>
    </source>
</evidence>
<proteinExistence type="predicted"/>
<dbReference type="PROSITE" id="PS51392">
    <property type="entry name" value="KEN"/>
    <property type="match status" value="1"/>
</dbReference>
<dbReference type="Gene3D" id="1.10.510.10">
    <property type="entry name" value="Transferase(Phosphotransferase) domain 1"/>
    <property type="match status" value="1"/>
</dbReference>
<evidence type="ECO:0000259" key="5">
    <source>
        <dbReference type="PROSITE" id="PS51392"/>
    </source>
</evidence>
<dbReference type="eggNOG" id="KOG1027">
    <property type="taxonomic scope" value="Eukaryota"/>
</dbReference>
<dbReference type="GO" id="GO:0036498">
    <property type="term" value="P:IRE1-mediated unfolded protein response"/>
    <property type="evidence" value="ECO:0000318"/>
    <property type="project" value="GO_Central"/>
</dbReference>
<evidence type="ECO:0008006" key="8">
    <source>
        <dbReference type="Google" id="ProtNLM"/>
    </source>
</evidence>
<gene>
    <name evidence="6" type="ORF">AMTR_s00001p00257110</name>
</gene>
<dbReference type="PANTHER" id="PTHR13954:SF6">
    <property type="entry name" value="NON-SPECIFIC SERINE_THREONINE PROTEIN KINASE"/>
    <property type="match status" value="1"/>
</dbReference>
<dbReference type="PANTHER" id="PTHR13954">
    <property type="entry name" value="IRE1-RELATED"/>
    <property type="match status" value="1"/>
</dbReference>
<reference evidence="7" key="1">
    <citation type="journal article" date="2013" name="Science">
        <title>The Amborella genome and the evolution of flowering plants.</title>
        <authorList>
            <consortium name="Amborella Genome Project"/>
        </authorList>
    </citation>
    <scope>NUCLEOTIDE SEQUENCE [LARGE SCALE GENOMIC DNA]</scope>
</reference>
<evidence type="ECO:0000313" key="6">
    <source>
        <dbReference type="EMBL" id="ERM96470.1"/>
    </source>
</evidence>
<dbReference type="Pfam" id="PF06479">
    <property type="entry name" value="Ribonuc_2-5A"/>
    <property type="match status" value="1"/>
</dbReference>
<keyword evidence="2" id="KW-0547">Nucleotide-binding</keyword>
<dbReference type="GO" id="GO:0004521">
    <property type="term" value="F:RNA endonuclease activity"/>
    <property type="evidence" value="ECO:0000318"/>
    <property type="project" value="GO_Central"/>
</dbReference>
<dbReference type="HOGENOM" id="CLU_004875_0_1_1"/>
<accession>W1NMH0</accession>
<keyword evidence="7" id="KW-1185">Reference proteome</keyword>
<evidence type="ECO:0000313" key="7">
    <source>
        <dbReference type="Proteomes" id="UP000017836"/>
    </source>
</evidence>